<evidence type="ECO:0000313" key="3">
    <source>
        <dbReference type="Proteomes" id="UP000799421"/>
    </source>
</evidence>
<dbReference type="AlphaFoldDB" id="A0A6A7C9T3"/>
<evidence type="ECO:0000256" key="1">
    <source>
        <dbReference type="SAM" id="MobiDB-lite"/>
    </source>
</evidence>
<organism evidence="2 3">
    <name type="scientific">Piedraia hortae CBS 480.64</name>
    <dbReference type="NCBI Taxonomy" id="1314780"/>
    <lineage>
        <taxon>Eukaryota</taxon>
        <taxon>Fungi</taxon>
        <taxon>Dikarya</taxon>
        <taxon>Ascomycota</taxon>
        <taxon>Pezizomycotina</taxon>
        <taxon>Dothideomycetes</taxon>
        <taxon>Dothideomycetidae</taxon>
        <taxon>Capnodiales</taxon>
        <taxon>Piedraiaceae</taxon>
        <taxon>Piedraia</taxon>
    </lineage>
</organism>
<feature type="compositionally biased region" description="Low complexity" evidence="1">
    <location>
        <begin position="35"/>
        <end position="52"/>
    </location>
</feature>
<feature type="compositionally biased region" description="Basic and acidic residues" evidence="1">
    <location>
        <begin position="61"/>
        <end position="72"/>
    </location>
</feature>
<dbReference type="Proteomes" id="UP000799421">
    <property type="component" value="Unassembled WGS sequence"/>
</dbReference>
<feature type="compositionally biased region" description="Basic residues" evidence="1">
    <location>
        <begin position="1"/>
        <end position="14"/>
    </location>
</feature>
<evidence type="ECO:0000313" key="2">
    <source>
        <dbReference type="EMBL" id="KAF2864153.1"/>
    </source>
</evidence>
<sequence length="340" mass="37893">MRNMSKRKKKQRQKSRMERASISNSHTMESIPDQSCSTAAKSSSGSLKSTALDAAEALEVCDAKPNCDDYDRSTLPTTMDESLTSITQQQAEMQVSSANAPTHENSSSGYLPAPSSMMLDYPVPQPLQAASTTNGESGANSASWAGNNATFTLINQPGTPVPIHEQIPRSTGPTEVPEPQIYDTINSKKRKASSSSGGWVKVPRFERRTSARLAERREAAANDYQVEDLPVFGPHNETTPERTKRLRKEARRSLNLRVSFRRSSSLEDVCLFTTQPEHQESPGTGYMLQEYEDTEWDYLSYTDLEMRDRLLEDGYKEIQMPPELEDNSDSLPPVSPNMEE</sequence>
<gene>
    <name evidence="2" type="ORF">K470DRAFT_292382</name>
</gene>
<feature type="compositionally biased region" description="Polar residues" evidence="1">
    <location>
        <begin position="21"/>
        <end position="34"/>
    </location>
</feature>
<feature type="region of interest" description="Disordered" evidence="1">
    <location>
        <begin position="1"/>
        <end position="119"/>
    </location>
</feature>
<feature type="compositionally biased region" description="Polar residues" evidence="1">
    <location>
        <begin position="74"/>
        <end position="109"/>
    </location>
</feature>
<dbReference type="EMBL" id="MU005958">
    <property type="protein sequence ID" value="KAF2864153.1"/>
    <property type="molecule type" value="Genomic_DNA"/>
</dbReference>
<accession>A0A6A7C9T3</accession>
<name>A0A6A7C9T3_9PEZI</name>
<proteinExistence type="predicted"/>
<keyword evidence="3" id="KW-1185">Reference proteome</keyword>
<protein>
    <submittedName>
        <fullName evidence="2">Uncharacterized protein</fullName>
    </submittedName>
</protein>
<feature type="region of interest" description="Disordered" evidence="1">
    <location>
        <begin position="315"/>
        <end position="340"/>
    </location>
</feature>
<dbReference type="OrthoDB" id="4347at2759"/>
<reference evidence="2" key="1">
    <citation type="journal article" date="2020" name="Stud. Mycol.">
        <title>101 Dothideomycetes genomes: a test case for predicting lifestyles and emergence of pathogens.</title>
        <authorList>
            <person name="Haridas S."/>
            <person name="Albert R."/>
            <person name="Binder M."/>
            <person name="Bloem J."/>
            <person name="Labutti K."/>
            <person name="Salamov A."/>
            <person name="Andreopoulos B."/>
            <person name="Baker S."/>
            <person name="Barry K."/>
            <person name="Bills G."/>
            <person name="Bluhm B."/>
            <person name="Cannon C."/>
            <person name="Castanera R."/>
            <person name="Culley D."/>
            <person name="Daum C."/>
            <person name="Ezra D."/>
            <person name="Gonzalez J."/>
            <person name="Henrissat B."/>
            <person name="Kuo A."/>
            <person name="Liang C."/>
            <person name="Lipzen A."/>
            <person name="Lutzoni F."/>
            <person name="Magnuson J."/>
            <person name="Mondo S."/>
            <person name="Nolan M."/>
            <person name="Ohm R."/>
            <person name="Pangilinan J."/>
            <person name="Park H.-J."/>
            <person name="Ramirez L."/>
            <person name="Alfaro M."/>
            <person name="Sun H."/>
            <person name="Tritt A."/>
            <person name="Yoshinaga Y."/>
            <person name="Zwiers L.-H."/>
            <person name="Turgeon B."/>
            <person name="Goodwin S."/>
            <person name="Spatafora J."/>
            <person name="Crous P."/>
            <person name="Grigoriev I."/>
        </authorList>
    </citation>
    <scope>NUCLEOTIDE SEQUENCE</scope>
    <source>
        <strain evidence="2">CBS 480.64</strain>
    </source>
</reference>